<dbReference type="EMBL" id="OU900100">
    <property type="protein sequence ID" value="CAG9863955.1"/>
    <property type="molecule type" value="Genomic_DNA"/>
</dbReference>
<evidence type="ECO:0000313" key="1">
    <source>
        <dbReference type="EMBL" id="CAG9863955.1"/>
    </source>
</evidence>
<sequence>QSLSRFNKKSLSIATNKTRKLYKDRFCCTKARRKPRRVTGRKKSFTMRSVGILAVFVLALAFTRADDASKDSIEDNIKDIVQAIGEKFNATFLEDVFAAGDKVKAKCPDIEDKMKNMLTSVGECADKITLGSDTFCSLIVKNFDECTKPMKEVMDACSPDESKDVPEMVLKMVKAVIVEACASTVEEMLELLNPCKMEGDPTKIEECKKVLKQMEDHKSQEVTKSLICQTMPKVRGCMKAVLDKSCSNAITKTIHNKMYQALEKSVKTECDAVNKV</sequence>
<dbReference type="OrthoDB" id="6760427at2759"/>
<proteinExistence type="predicted"/>
<organism evidence="1 2">
    <name type="scientific">Phyllotreta striolata</name>
    <name type="common">Striped flea beetle</name>
    <name type="synonym">Crioceris striolata</name>
    <dbReference type="NCBI Taxonomy" id="444603"/>
    <lineage>
        <taxon>Eukaryota</taxon>
        <taxon>Metazoa</taxon>
        <taxon>Ecdysozoa</taxon>
        <taxon>Arthropoda</taxon>
        <taxon>Hexapoda</taxon>
        <taxon>Insecta</taxon>
        <taxon>Pterygota</taxon>
        <taxon>Neoptera</taxon>
        <taxon>Endopterygota</taxon>
        <taxon>Coleoptera</taxon>
        <taxon>Polyphaga</taxon>
        <taxon>Cucujiformia</taxon>
        <taxon>Chrysomeloidea</taxon>
        <taxon>Chrysomelidae</taxon>
        <taxon>Galerucinae</taxon>
        <taxon>Alticini</taxon>
        <taxon>Phyllotreta</taxon>
    </lineage>
</organism>
<dbReference type="Proteomes" id="UP001153712">
    <property type="component" value="Chromosome 7"/>
</dbReference>
<gene>
    <name evidence="1" type="ORF">PHYEVI_LOCUS10224</name>
</gene>
<evidence type="ECO:0000313" key="2">
    <source>
        <dbReference type="Proteomes" id="UP001153712"/>
    </source>
</evidence>
<protein>
    <submittedName>
        <fullName evidence="1">Uncharacterized protein</fullName>
    </submittedName>
</protein>
<accession>A0A9N9XTQ3</accession>
<name>A0A9N9XTQ3_PHYSR</name>
<keyword evidence="2" id="KW-1185">Reference proteome</keyword>
<dbReference type="AlphaFoldDB" id="A0A9N9XTQ3"/>
<reference evidence="1" key="1">
    <citation type="submission" date="2022-01" db="EMBL/GenBank/DDBJ databases">
        <authorList>
            <person name="King R."/>
        </authorList>
    </citation>
    <scope>NUCLEOTIDE SEQUENCE</scope>
</reference>
<feature type="non-terminal residue" evidence="1">
    <location>
        <position position="1"/>
    </location>
</feature>